<protein>
    <submittedName>
        <fullName evidence="1">Uncharacterized protein</fullName>
    </submittedName>
</protein>
<proteinExistence type="predicted"/>
<gene>
    <name evidence="1" type="ORF">O1611_g9806</name>
</gene>
<accession>A0ACC2J5A0</accession>
<evidence type="ECO:0000313" key="2">
    <source>
        <dbReference type="Proteomes" id="UP001153332"/>
    </source>
</evidence>
<evidence type="ECO:0000313" key="1">
    <source>
        <dbReference type="EMBL" id="KAJ8122566.1"/>
    </source>
</evidence>
<comment type="caution">
    <text evidence="1">The sequence shown here is derived from an EMBL/GenBank/DDBJ whole genome shotgun (WGS) entry which is preliminary data.</text>
</comment>
<dbReference type="Proteomes" id="UP001153332">
    <property type="component" value="Unassembled WGS sequence"/>
</dbReference>
<name>A0ACC2J5A0_9PEZI</name>
<reference evidence="1" key="1">
    <citation type="submission" date="2022-12" db="EMBL/GenBank/DDBJ databases">
        <title>Genome Sequence of Lasiodiplodia mahajangana.</title>
        <authorList>
            <person name="Buettner E."/>
        </authorList>
    </citation>
    <scope>NUCLEOTIDE SEQUENCE</scope>
    <source>
        <strain evidence="1">VT137</strain>
    </source>
</reference>
<dbReference type="EMBL" id="JAPUUL010003530">
    <property type="protein sequence ID" value="KAJ8122566.1"/>
    <property type="molecule type" value="Genomic_DNA"/>
</dbReference>
<organism evidence="1 2">
    <name type="scientific">Lasiodiplodia mahajangana</name>
    <dbReference type="NCBI Taxonomy" id="1108764"/>
    <lineage>
        <taxon>Eukaryota</taxon>
        <taxon>Fungi</taxon>
        <taxon>Dikarya</taxon>
        <taxon>Ascomycota</taxon>
        <taxon>Pezizomycotina</taxon>
        <taxon>Dothideomycetes</taxon>
        <taxon>Dothideomycetes incertae sedis</taxon>
        <taxon>Botryosphaeriales</taxon>
        <taxon>Botryosphaeriaceae</taxon>
        <taxon>Lasiodiplodia</taxon>
    </lineage>
</organism>
<sequence>MIEIATIFGSKRMRLAGQLHGCMFDATIPTISSQGFSFEKIMLWSTCRSEGGRDGAPNTLTPEEKEAVEFLSRCMDLDPSRRISAEEALRHPFLMVDNDDDDDGDADGGIEPGPDGEEVLML</sequence>
<keyword evidence="2" id="KW-1185">Reference proteome</keyword>